<sequence length="72" mass="7995">MKTTIERGPESCRSDPPAFTIETVEDYELAIRRIKALSVQDGSSYRESVALKDAIRIWETEHAGATGPERSA</sequence>
<dbReference type="AlphaFoldDB" id="A0A1H6CVY9"/>
<evidence type="ECO:0000313" key="2">
    <source>
        <dbReference type="Proteomes" id="UP000236743"/>
    </source>
</evidence>
<accession>A0A1H6CVY9</accession>
<evidence type="ECO:0000313" key="1">
    <source>
        <dbReference type="EMBL" id="SEG76863.1"/>
    </source>
</evidence>
<name>A0A1H6CVY9_9HYPH</name>
<keyword evidence="2" id="KW-1185">Reference proteome</keyword>
<protein>
    <submittedName>
        <fullName evidence="1">Uncharacterized protein</fullName>
    </submittedName>
</protein>
<dbReference type="RefSeq" id="WP_103875018.1">
    <property type="nucleotide sequence ID" value="NZ_FNUY01000012.1"/>
</dbReference>
<dbReference type="EMBL" id="FNUY01000012">
    <property type="protein sequence ID" value="SEG76863.1"/>
    <property type="molecule type" value="Genomic_DNA"/>
</dbReference>
<gene>
    <name evidence="1" type="ORF">SAMN04488115_112161</name>
</gene>
<dbReference type="Proteomes" id="UP000236743">
    <property type="component" value="Unassembled WGS sequence"/>
</dbReference>
<dbReference type="OrthoDB" id="8162636at2"/>
<reference evidence="1 2" key="1">
    <citation type="submission" date="2016-10" db="EMBL/GenBank/DDBJ databases">
        <authorList>
            <person name="de Groot N.N."/>
        </authorList>
    </citation>
    <scope>NUCLEOTIDE SEQUENCE [LARGE SCALE GENOMIC DNA]</scope>
    <source>
        <strain evidence="1 2">DSM 26656</strain>
    </source>
</reference>
<organism evidence="1 2">
    <name type="scientific">Bosea lathyri</name>
    <dbReference type="NCBI Taxonomy" id="1036778"/>
    <lineage>
        <taxon>Bacteria</taxon>
        <taxon>Pseudomonadati</taxon>
        <taxon>Pseudomonadota</taxon>
        <taxon>Alphaproteobacteria</taxon>
        <taxon>Hyphomicrobiales</taxon>
        <taxon>Boseaceae</taxon>
        <taxon>Bosea</taxon>
    </lineage>
</organism>
<proteinExistence type="predicted"/>